<feature type="domain" description="DNA mismatch repair proteins mutS family" evidence="19">
    <location>
        <begin position="839"/>
        <end position="855"/>
    </location>
</feature>
<feature type="signal peptide" evidence="18">
    <location>
        <begin position="1"/>
        <end position="19"/>
    </location>
</feature>
<evidence type="ECO:0000256" key="5">
    <source>
        <dbReference type="ARBA" id="ARBA00006271"/>
    </source>
</evidence>
<keyword evidence="18" id="KW-0732">Signal</keyword>
<feature type="compositionally biased region" description="Basic and acidic residues" evidence="17">
    <location>
        <begin position="1009"/>
        <end position="1019"/>
    </location>
</feature>
<name>A0A507BJ34_9PEZI</name>
<dbReference type="Pfam" id="PF05192">
    <property type="entry name" value="MutS_III"/>
    <property type="match status" value="1"/>
</dbReference>
<dbReference type="GO" id="GO:0051026">
    <property type="term" value="P:chiasma assembly"/>
    <property type="evidence" value="ECO:0007669"/>
    <property type="project" value="TreeGrafter"/>
</dbReference>
<keyword evidence="8" id="KW-0547">Nucleotide-binding</keyword>
<dbReference type="STRING" id="1093900.A0A507BJ34"/>
<dbReference type="InterPro" id="IPR018937">
    <property type="entry name" value="MMgT"/>
</dbReference>
<evidence type="ECO:0000256" key="16">
    <source>
        <dbReference type="ARBA" id="ARBA00077470"/>
    </source>
</evidence>
<dbReference type="Proteomes" id="UP000319257">
    <property type="component" value="Unassembled WGS sequence"/>
</dbReference>
<dbReference type="Gene3D" id="3.40.50.300">
    <property type="entry name" value="P-loop containing nucleotide triphosphate hydrolases"/>
    <property type="match status" value="1"/>
</dbReference>
<evidence type="ECO:0000256" key="3">
    <source>
        <dbReference type="ARBA" id="ARBA00004286"/>
    </source>
</evidence>
<evidence type="ECO:0000256" key="6">
    <source>
        <dbReference type="ARBA" id="ARBA00022454"/>
    </source>
</evidence>
<dbReference type="GO" id="GO:0030983">
    <property type="term" value="F:mismatched DNA binding"/>
    <property type="evidence" value="ECO:0007669"/>
    <property type="project" value="InterPro"/>
</dbReference>
<evidence type="ECO:0000256" key="8">
    <source>
        <dbReference type="ARBA" id="ARBA00022741"/>
    </source>
</evidence>
<evidence type="ECO:0000256" key="9">
    <source>
        <dbReference type="ARBA" id="ARBA00022840"/>
    </source>
</evidence>
<dbReference type="InterPro" id="IPR000432">
    <property type="entry name" value="DNA_mismatch_repair_MutS_C"/>
</dbReference>
<comment type="subcellular location">
    <subcellularLocation>
        <location evidence="3">Chromosome</location>
    </subcellularLocation>
    <subcellularLocation>
        <location evidence="2">Endomembrane system</location>
        <topology evidence="2">Multi-pass membrane protein</topology>
    </subcellularLocation>
    <subcellularLocation>
        <location evidence="1">Nucleus</location>
    </subcellularLocation>
</comment>
<dbReference type="InterPro" id="IPR007696">
    <property type="entry name" value="DNA_mismatch_repair_MutS_core"/>
</dbReference>
<evidence type="ECO:0000256" key="11">
    <source>
        <dbReference type="ARBA" id="ARBA00023125"/>
    </source>
</evidence>
<sequence>MTWISKSITAFGLVLLAHACYSAQEHSALQSFRATSAASLASSSAAAASATSLPLDISIEAVVSLLVTCAGLVLGAEPLRPIQWREWAGKIEREGAEGFLDGRGEVNRDYVGNPFRALETRPGFVDIRRQRKEFAEWGFLEDEDEDLDASQEVVMAIDLKGSVGCAYYVASEETLYLQEDIPLAGLELVETLLLHAQPTTVIVSGRANDVLVEYLERNSQDLADGPRSNDTGIAGAYILRTLGAGEFGYETAKKRLVKYALDATASQTVLFTTAADDDLDKADDLGLGPDQQKNKLMALTTRIDLDSRMSIGCAGAVLQDIQRRRAAEYLPGDPDAPSAFRVRRLEMFTLKDSMFINADTLIALQILHSQSLPNPQMQGADKGSHAGGEPLSVYGLFHPLAATPQGRLRLRQVFLRPSNNLDVIRERQRTIKVFRHPENSESIQHISRLLKKIKNIRTALLQLHKGLDLPPGRANVKKGVWATLQRFAAYSIELREAVPQLHGSEHVQVTSQLIHAIDPRTITSIGQMITRTIDFESSEAGQRIHVTKGVSAELDQLKHSYDGLGSFLQEVATRLTQDVPEWARRYIDTCLYYPQMGFLIVVSRDPETGEADYKGEGLEDDAWQSLFNTPTKIYYKNNYMRILDDEYGDFYTEIANMEIKIVHQLGTRILQHEDMLIKASDMCGELDCLLALAVGAERYNLVPPEMTASNTIDIREGRHLLQELVSPTFIANDCILAGSQGGSADEGDAVTSSNANVPSVLILTGPNHSGKSVYLKQVALIVYMAHIGCFVPARRAVIGLTDRILTRIATRESAARNESAFTIDLRQAAFSINFARRRSLILVDEFGKGTDSTNGAGLLTALLDHYLSLGNERPKLLVATHFHEIFESNLLPPSPSVALAHMEVHVDPEANNRLGHVTYLYQLAPGRSTSSFGSRCAAMNGIERAVVERADEISKLLARGEDLAAACTRTSRADQELMEDLEELAQDFFELDLSGADSHGSLGAEDGTEERVSVRDKLRQILAGDDSSED</sequence>
<dbReference type="InParanoid" id="A0A507BJ34"/>
<dbReference type="InterPro" id="IPR036187">
    <property type="entry name" value="DNA_mismatch_repair_MutS_sf"/>
</dbReference>
<dbReference type="OrthoDB" id="29596at2759"/>
<evidence type="ECO:0000256" key="1">
    <source>
        <dbReference type="ARBA" id="ARBA00004123"/>
    </source>
</evidence>
<evidence type="ECO:0000256" key="4">
    <source>
        <dbReference type="ARBA" id="ARBA00006109"/>
    </source>
</evidence>
<keyword evidence="21" id="KW-1185">Reference proteome</keyword>
<feature type="region of interest" description="Disordered" evidence="17">
    <location>
        <begin position="999"/>
        <end position="1030"/>
    </location>
</feature>
<keyword evidence="13" id="KW-0539">Nucleus</keyword>
<evidence type="ECO:0000256" key="15">
    <source>
        <dbReference type="ARBA" id="ARBA00073549"/>
    </source>
</evidence>
<dbReference type="SUPFAM" id="SSF52540">
    <property type="entry name" value="P-loop containing nucleoside triphosphate hydrolases"/>
    <property type="match status" value="1"/>
</dbReference>
<keyword evidence="6" id="KW-0158">Chromosome</keyword>
<evidence type="ECO:0000313" key="21">
    <source>
        <dbReference type="Proteomes" id="UP000319257"/>
    </source>
</evidence>
<dbReference type="EMBL" id="SKBQ01000013">
    <property type="protein sequence ID" value="TPX17439.1"/>
    <property type="molecule type" value="Genomic_DNA"/>
</dbReference>
<evidence type="ECO:0000256" key="14">
    <source>
        <dbReference type="ARBA" id="ARBA00023254"/>
    </source>
</evidence>
<evidence type="ECO:0000256" key="7">
    <source>
        <dbReference type="ARBA" id="ARBA00022692"/>
    </source>
</evidence>
<dbReference type="PANTHER" id="PTHR11361:SF20">
    <property type="entry name" value="MUTS PROTEIN HOMOLOG 5"/>
    <property type="match status" value="1"/>
</dbReference>
<evidence type="ECO:0000256" key="17">
    <source>
        <dbReference type="SAM" id="MobiDB-lite"/>
    </source>
</evidence>
<dbReference type="FunFam" id="3.40.50.300:FF:001067">
    <property type="entry name" value="DNA mismatch repair protein MSH5"/>
    <property type="match status" value="1"/>
</dbReference>
<protein>
    <recommendedName>
        <fullName evidence="15">DNA mismatch repair protein MSH5</fullName>
    </recommendedName>
    <alternativeName>
        <fullName evidence="16">MutS protein homolog 5</fullName>
    </alternativeName>
</protein>
<evidence type="ECO:0000259" key="19">
    <source>
        <dbReference type="PROSITE" id="PS00486"/>
    </source>
</evidence>
<dbReference type="InterPro" id="IPR027417">
    <property type="entry name" value="P-loop_NTPase"/>
</dbReference>
<gene>
    <name evidence="20" type="ORF">E0L32_003082</name>
</gene>
<keyword evidence="11" id="KW-0238">DNA-binding</keyword>
<evidence type="ECO:0000256" key="13">
    <source>
        <dbReference type="ARBA" id="ARBA00023242"/>
    </source>
</evidence>
<evidence type="ECO:0000256" key="12">
    <source>
        <dbReference type="ARBA" id="ARBA00023136"/>
    </source>
</evidence>
<dbReference type="GeneID" id="41970529"/>
<keyword evidence="12" id="KW-0472">Membrane</keyword>
<evidence type="ECO:0000256" key="2">
    <source>
        <dbReference type="ARBA" id="ARBA00004127"/>
    </source>
</evidence>
<dbReference type="GO" id="GO:0140664">
    <property type="term" value="F:ATP-dependent DNA damage sensor activity"/>
    <property type="evidence" value="ECO:0007669"/>
    <property type="project" value="InterPro"/>
</dbReference>
<dbReference type="Pfam" id="PF10270">
    <property type="entry name" value="MMgT"/>
    <property type="match status" value="1"/>
</dbReference>
<accession>A0A507BJ34</accession>
<dbReference type="SUPFAM" id="SSF48334">
    <property type="entry name" value="DNA repair protein MutS, domain III"/>
    <property type="match status" value="1"/>
</dbReference>
<dbReference type="InterPro" id="IPR045076">
    <property type="entry name" value="MutS"/>
</dbReference>
<comment type="caution">
    <text evidence="20">The sequence shown here is derived from an EMBL/GenBank/DDBJ whole genome shotgun (WGS) entry which is preliminary data.</text>
</comment>
<comment type="similarity">
    <text evidence="4">Belongs to the membrane magnesium transporter (TC 1.A.67) family.</text>
</comment>
<organism evidence="20 21">
    <name type="scientific">Thyridium curvatum</name>
    <dbReference type="NCBI Taxonomy" id="1093900"/>
    <lineage>
        <taxon>Eukaryota</taxon>
        <taxon>Fungi</taxon>
        <taxon>Dikarya</taxon>
        <taxon>Ascomycota</taxon>
        <taxon>Pezizomycotina</taxon>
        <taxon>Sordariomycetes</taxon>
        <taxon>Sordariomycetidae</taxon>
        <taxon>Thyridiales</taxon>
        <taxon>Thyridiaceae</taxon>
        <taxon>Thyridium</taxon>
    </lineage>
</organism>
<proteinExistence type="inferred from homology"/>
<dbReference type="GO" id="GO:0005524">
    <property type="term" value="F:ATP binding"/>
    <property type="evidence" value="ECO:0007669"/>
    <property type="project" value="UniProtKB-KW"/>
</dbReference>
<dbReference type="CDD" id="cd03281">
    <property type="entry name" value="ABC_MSH5_euk"/>
    <property type="match status" value="1"/>
</dbReference>
<dbReference type="PROSITE" id="PS00486">
    <property type="entry name" value="DNA_MISMATCH_REPAIR_2"/>
    <property type="match status" value="1"/>
</dbReference>
<evidence type="ECO:0000256" key="10">
    <source>
        <dbReference type="ARBA" id="ARBA00022989"/>
    </source>
</evidence>
<evidence type="ECO:0000256" key="18">
    <source>
        <dbReference type="SAM" id="SignalP"/>
    </source>
</evidence>
<dbReference type="GO" id="GO:0012505">
    <property type="term" value="C:endomembrane system"/>
    <property type="evidence" value="ECO:0007669"/>
    <property type="project" value="UniProtKB-SubCell"/>
</dbReference>
<dbReference type="FunCoup" id="A0A507BJ34">
    <property type="interactions" value="146"/>
</dbReference>
<reference evidence="20 21" key="1">
    <citation type="submission" date="2019-06" db="EMBL/GenBank/DDBJ databases">
        <title>Draft genome sequence of the filamentous fungus Phialemoniopsis curvata isolated from diesel fuel.</title>
        <authorList>
            <person name="Varaljay V.A."/>
            <person name="Lyon W.J."/>
            <person name="Crouch A.L."/>
            <person name="Drake C.E."/>
            <person name="Hollomon J.M."/>
            <person name="Nadeau L.J."/>
            <person name="Nunn H.S."/>
            <person name="Stevenson B.S."/>
            <person name="Bojanowski C.L."/>
            <person name="Crookes-Goodson W.J."/>
        </authorList>
    </citation>
    <scope>NUCLEOTIDE SEQUENCE [LARGE SCALE GENOMIC DNA]</scope>
    <source>
        <strain evidence="20 21">D216</strain>
    </source>
</reference>
<dbReference type="SMART" id="SM00534">
    <property type="entry name" value="MUTSac"/>
    <property type="match status" value="1"/>
</dbReference>
<dbReference type="PANTHER" id="PTHR11361">
    <property type="entry name" value="DNA MISMATCH REPAIR PROTEIN MUTS FAMILY MEMBER"/>
    <property type="match status" value="1"/>
</dbReference>
<keyword evidence="7" id="KW-0812">Transmembrane</keyword>
<feature type="chain" id="PRO_5021449753" description="DNA mismatch repair protein MSH5" evidence="18">
    <location>
        <begin position="20"/>
        <end position="1030"/>
    </location>
</feature>
<dbReference type="GO" id="GO:0005634">
    <property type="term" value="C:nucleus"/>
    <property type="evidence" value="ECO:0007669"/>
    <property type="project" value="UniProtKB-SubCell"/>
</dbReference>
<keyword evidence="9" id="KW-0067">ATP-binding</keyword>
<dbReference type="AlphaFoldDB" id="A0A507BJ34"/>
<dbReference type="GO" id="GO:0006298">
    <property type="term" value="P:mismatch repair"/>
    <property type="evidence" value="ECO:0007669"/>
    <property type="project" value="InterPro"/>
</dbReference>
<keyword evidence="10" id="KW-1133">Transmembrane helix</keyword>
<keyword evidence="14" id="KW-0469">Meiosis</keyword>
<comment type="similarity">
    <text evidence="5">Belongs to the DNA mismatch repair MutS family.</text>
</comment>
<dbReference type="Gene3D" id="1.10.1420.10">
    <property type="match status" value="1"/>
</dbReference>
<dbReference type="SMART" id="SM00533">
    <property type="entry name" value="MUTSd"/>
    <property type="match status" value="1"/>
</dbReference>
<dbReference type="RefSeq" id="XP_030999150.1">
    <property type="nucleotide sequence ID" value="XM_031137343.1"/>
</dbReference>
<dbReference type="GO" id="GO:0005694">
    <property type="term" value="C:chromosome"/>
    <property type="evidence" value="ECO:0007669"/>
    <property type="project" value="UniProtKB-SubCell"/>
</dbReference>
<dbReference type="Pfam" id="PF00488">
    <property type="entry name" value="MutS_V"/>
    <property type="match status" value="1"/>
</dbReference>
<evidence type="ECO:0000313" key="20">
    <source>
        <dbReference type="EMBL" id="TPX17439.1"/>
    </source>
</evidence>